<dbReference type="VEuPathDB" id="FungiDB:CNA02125"/>
<dbReference type="PANTHER" id="PTHR33096">
    <property type="entry name" value="CXC2 DOMAIN-CONTAINING PROTEIN"/>
    <property type="match status" value="1"/>
</dbReference>
<dbReference type="GeneID" id="36392658"/>
<protein>
    <submittedName>
        <fullName evidence="1">Uncharacterized protein</fullName>
    </submittedName>
</protein>
<dbReference type="AlphaFoldDB" id="A0A0S2LIK6"/>
<dbReference type="EMBL" id="AE017341">
    <property type="protein sequence ID" value="ALO60300.1"/>
    <property type="molecule type" value="Genomic_DNA"/>
</dbReference>
<keyword evidence="2" id="KW-1185">Reference proteome</keyword>
<reference evidence="1 2" key="1">
    <citation type="journal article" date="2005" name="Science">
        <title>The genome of the basidiomycetous yeast and human pathogen Cryptococcus neoformans.</title>
        <authorList>
            <person name="Loftus B.J."/>
            <person name="Fung E."/>
            <person name="Roncaglia P."/>
            <person name="Rowley D."/>
            <person name="Amedeo P."/>
            <person name="Bruno D."/>
            <person name="Vamathevan J."/>
            <person name="Miranda M."/>
            <person name="Anderson I.J."/>
            <person name="Fraser J.A."/>
            <person name="Allen J.E."/>
            <person name="Bosdet I.E."/>
            <person name="Brent M.R."/>
            <person name="Chiu R."/>
            <person name="Doering T.L."/>
            <person name="Donlin M.J."/>
            <person name="D'Souza C.A."/>
            <person name="Fox D.S."/>
            <person name="Grinberg V."/>
            <person name="Fu J."/>
            <person name="Fukushima M."/>
            <person name="Haas B.J."/>
            <person name="Huang J.C."/>
            <person name="Janbon G."/>
            <person name="Jones S.J."/>
            <person name="Koo H.L."/>
            <person name="Krzywinski M.I."/>
            <person name="Kwon-Chung J.K."/>
            <person name="Lengeler K.B."/>
            <person name="Maiti R."/>
            <person name="Marra M.A."/>
            <person name="Marra R.E."/>
            <person name="Mathewson C.A."/>
            <person name="Mitchell T.G."/>
            <person name="Pertea M."/>
            <person name="Riggs F.R."/>
            <person name="Salzberg S.L."/>
            <person name="Schein J.E."/>
            <person name="Shvartsbeyn A."/>
            <person name="Shin H."/>
            <person name="Shumway M."/>
            <person name="Specht C.A."/>
            <person name="Suh B.B."/>
            <person name="Tenney A."/>
            <person name="Utterback T.R."/>
            <person name="Wickes B.L."/>
            <person name="Wortman J.R."/>
            <person name="Wye N.H."/>
            <person name="Kronstad J.W."/>
            <person name="Lodge J.K."/>
            <person name="Heitman J."/>
            <person name="Davis R.W."/>
            <person name="Fraser C.M."/>
            <person name="Hyman R.W."/>
        </authorList>
    </citation>
    <scope>NUCLEOTIDE SEQUENCE [LARGE SCALE GENOMIC DNA]</scope>
    <source>
        <strain evidence="2">JEC21 / ATCC MYA-565</strain>
    </source>
</reference>
<dbReference type="RefSeq" id="XP_024514126.1">
    <property type="nucleotide sequence ID" value="XM_024656054.1"/>
</dbReference>
<dbReference type="KEGG" id="cne:CNA02125"/>
<dbReference type="PANTHER" id="PTHR33096:SF1">
    <property type="entry name" value="CXC1-LIKE CYSTEINE CLUSTER ASSOCIATED WITH KDZ TRANSPOSASES DOMAIN-CONTAINING PROTEIN"/>
    <property type="match status" value="1"/>
</dbReference>
<dbReference type="STRING" id="214684.A0A0S2LIK6"/>
<dbReference type="Proteomes" id="UP000002149">
    <property type="component" value="Chromosome 1"/>
</dbReference>
<evidence type="ECO:0000313" key="1">
    <source>
        <dbReference type="EMBL" id="ALO60300.1"/>
    </source>
</evidence>
<organism evidence="1 2">
    <name type="scientific">Cryptococcus deneoformans (strain JEC21 / ATCC MYA-565)</name>
    <name type="common">Cryptococcus neoformans var. neoformans serotype D</name>
    <dbReference type="NCBI Taxonomy" id="214684"/>
    <lineage>
        <taxon>Eukaryota</taxon>
        <taxon>Fungi</taxon>
        <taxon>Dikarya</taxon>
        <taxon>Basidiomycota</taxon>
        <taxon>Agaricomycotina</taxon>
        <taxon>Tremellomycetes</taxon>
        <taxon>Tremellales</taxon>
        <taxon>Cryptococcaceae</taxon>
        <taxon>Cryptococcus</taxon>
        <taxon>Cryptococcus neoformans species complex</taxon>
    </lineage>
</organism>
<sequence length="301" mass="34900">MKQLCRVHAAFITLRQQFRKYKAVTEKFEQTRKGRKPKLGTKNTQRYSKQLRSPALAAAIKKYDLAVKNYADTFNPKNVPEFAVSVEALQAKDDEDIFWDDMVFDIKEADWSRNQDCRQGIKFMLMRDRAVEEKARLQAETARLIRWCHDRHNIIEECISKIKSKMTVPSSSNSTADCNDVNLFFLEETKERHAALEEQRIGDGLWRVWDKRPEPCLEDEGVEDILIMLRERVGIRWGFETTGMDGNPSLDEVYVEKDREIVEVDVSETDGEERTDDREDVGAGKLPGCFVHFLSADILED</sequence>
<dbReference type="PaxDb" id="214684-A0A0S2LIK6"/>
<dbReference type="InParanoid" id="A0A0S2LIK6"/>
<gene>
    <name evidence="1" type="ordered locus">CNA02125</name>
</gene>
<evidence type="ECO:0000313" key="2">
    <source>
        <dbReference type="Proteomes" id="UP000002149"/>
    </source>
</evidence>
<name>A0A0S2LIK6_CRYD1</name>
<accession>A0A0S2LIK6</accession>
<proteinExistence type="predicted"/>